<dbReference type="Proteomes" id="UP001595457">
    <property type="component" value="Unassembled WGS sequence"/>
</dbReference>
<dbReference type="EMBL" id="JBHRSJ010000035">
    <property type="protein sequence ID" value="MFC2974362.1"/>
    <property type="molecule type" value="Genomic_DNA"/>
</dbReference>
<reference evidence="3" key="1">
    <citation type="journal article" date="2019" name="Int. J. Syst. Evol. Microbiol.">
        <title>The Global Catalogue of Microorganisms (GCM) 10K type strain sequencing project: providing services to taxonomists for standard genome sequencing and annotation.</title>
        <authorList>
            <consortium name="The Broad Institute Genomics Platform"/>
            <consortium name="The Broad Institute Genome Sequencing Center for Infectious Disease"/>
            <person name="Wu L."/>
            <person name="Ma J."/>
        </authorList>
    </citation>
    <scope>NUCLEOTIDE SEQUENCE [LARGE SCALE GENOMIC DNA]</scope>
    <source>
        <strain evidence="3">KCTC 62195</strain>
    </source>
</reference>
<name>A0ABV7B0Q0_9GAMM</name>
<evidence type="ECO:0000256" key="1">
    <source>
        <dbReference type="SAM" id="MobiDB-lite"/>
    </source>
</evidence>
<keyword evidence="3" id="KW-1185">Reference proteome</keyword>
<comment type="caution">
    <text evidence="2">The sequence shown here is derived from an EMBL/GenBank/DDBJ whole genome shotgun (WGS) entry which is preliminary data.</text>
</comment>
<evidence type="ECO:0000313" key="3">
    <source>
        <dbReference type="Proteomes" id="UP001595457"/>
    </source>
</evidence>
<accession>A0ABV7B0Q0</accession>
<dbReference type="RefSeq" id="WP_377816513.1">
    <property type="nucleotide sequence ID" value="NZ_JBHRSJ010000035.1"/>
</dbReference>
<gene>
    <name evidence="2" type="ORF">ACFOJE_19390</name>
</gene>
<feature type="region of interest" description="Disordered" evidence="1">
    <location>
        <begin position="1"/>
        <end position="32"/>
    </location>
</feature>
<proteinExistence type="predicted"/>
<evidence type="ECO:0000313" key="2">
    <source>
        <dbReference type="EMBL" id="MFC2974362.1"/>
    </source>
</evidence>
<protein>
    <submittedName>
        <fullName evidence="2">Structural protein</fullName>
    </submittedName>
</protein>
<organism evidence="2 3">
    <name type="scientific">Azotobacter bryophylli</name>
    <dbReference type="NCBI Taxonomy" id="1986537"/>
    <lineage>
        <taxon>Bacteria</taxon>
        <taxon>Pseudomonadati</taxon>
        <taxon>Pseudomonadota</taxon>
        <taxon>Gammaproteobacteria</taxon>
        <taxon>Pseudomonadales</taxon>
        <taxon>Pseudomonadaceae</taxon>
        <taxon>Azotobacter</taxon>
    </lineage>
</organism>
<sequence>MTLSGNPPRGIRNHNPGNIERSRTRWQGMSPDQSGDPRFIVFSHPVWGVRAIARTLITYQDDRHAKDGSRIDSVRELIERWAPAHENDTDSYAKRVAKALGIGLDQESVDVYDYATMRALVTAIIGHENGAGPLPGGAWYDEKLIADGLSLAGILPGVVHG</sequence>